<evidence type="ECO:0000256" key="1">
    <source>
        <dbReference type="SAM" id="MobiDB-lite"/>
    </source>
</evidence>
<name>A0A1Y1Y972_9FUNG</name>
<gene>
    <name evidence="2" type="ORF">K493DRAFT_407961</name>
</gene>
<evidence type="ECO:0000313" key="3">
    <source>
        <dbReference type="Proteomes" id="UP000193498"/>
    </source>
</evidence>
<accession>A0A1Y1Y972</accession>
<comment type="caution">
    <text evidence="2">The sequence shown here is derived from an EMBL/GenBank/DDBJ whole genome shotgun (WGS) entry which is preliminary data.</text>
</comment>
<proteinExistence type="predicted"/>
<dbReference type="EMBL" id="MCFE01000202">
    <property type="protein sequence ID" value="ORX94537.1"/>
    <property type="molecule type" value="Genomic_DNA"/>
</dbReference>
<feature type="region of interest" description="Disordered" evidence="1">
    <location>
        <begin position="1"/>
        <end position="74"/>
    </location>
</feature>
<sequence length="74" mass="7738">MPQNTVRNGEVAIPSSVHLGNEAGSPPTLTTSDDIEIVIPPPAYTEAANNPPAPSVMEAPPRYLQSEINTNSVA</sequence>
<protein>
    <submittedName>
        <fullName evidence="2">Uncharacterized protein</fullName>
    </submittedName>
</protein>
<keyword evidence="3" id="KW-1185">Reference proteome</keyword>
<evidence type="ECO:0000313" key="2">
    <source>
        <dbReference type="EMBL" id="ORX94537.1"/>
    </source>
</evidence>
<dbReference type="AlphaFoldDB" id="A0A1Y1Y972"/>
<dbReference type="Proteomes" id="UP000193498">
    <property type="component" value="Unassembled WGS sequence"/>
</dbReference>
<organism evidence="2 3">
    <name type="scientific">Basidiobolus meristosporus CBS 931.73</name>
    <dbReference type="NCBI Taxonomy" id="1314790"/>
    <lineage>
        <taxon>Eukaryota</taxon>
        <taxon>Fungi</taxon>
        <taxon>Fungi incertae sedis</taxon>
        <taxon>Zoopagomycota</taxon>
        <taxon>Entomophthoromycotina</taxon>
        <taxon>Basidiobolomycetes</taxon>
        <taxon>Basidiobolales</taxon>
        <taxon>Basidiobolaceae</taxon>
        <taxon>Basidiobolus</taxon>
    </lineage>
</organism>
<dbReference type="InParanoid" id="A0A1Y1Y972"/>
<reference evidence="2 3" key="1">
    <citation type="submission" date="2016-07" db="EMBL/GenBank/DDBJ databases">
        <title>Pervasive Adenine N6-methylation of Active Genes in Fungi.</title>
        <authorList>
            <consortium name="DOE Joint Genome Institute"/>
            <person name="Mondo S.J."/>
            <person name="Dannebaum R.O."/>
            <person name="Kuo R.C."/>
            <person name="Labutti K."/>
            <person name="Haridas S."/>
            <person name="Kuo A."/>
            <person name="Salamov A."/>
            <person name="Ahrendt S.R."/>
            <person name="Lipzen A."/>
            <person name="Sullivan W."/>
            <person name="Andreopoulos W.B."/>
            <person name="Clum A."/>
            <person name="Lindquist E."/>
            <person name="Daum C."/>
            <person name="Ramamoorthy G.K."/>
            <person name="Gryganskyi A."/>
            <person name="Culley D."/>
            <person name="Magnuson J.K."/>
            <person name="James T.Y."/>
            <person name="O'Malley M.A."/>
            <person name="Stajich J.E."/>
            <person name="Spatafora J.W."/>
            <person name="Visel A."/>
            <person name="Grigoriev I.V."/>
        </authorList>
    </citation>
    <scope>NUCLEOTIDE SEQUENCE [LARGE SCALE GENOMIC DNA]</scope>
    <source>
        <strain evidence="2 3">CBS 931.73</strain>
    </source>
</reference>